<dbReference type="AlphaFoldDB" id="A0A8S2UU46"/>
<sequence>GEKIWIELKLIIRGRFAGHIMRTILEQRLGPILGARRLARIIGRNV</sequence>
<feature type="non-terminal residue" evidence="3">
    <location>
        <position position="1"/>
    </location>
</feature>
<organism evidence="3 4">
    <name type="scientific">Rotaria magnacalcarata</name>
    <dbReference type="NCBI Taxonomy" id="392030"/>
    <lineage>
        <taxon>Eukaryota</taxon>
        <taxon>Metazoa</taxon>
        <taxon>Spiralia</taxon>
        <taxon>Gnathifera</taxon>
        <taxon>Rotifera</taxon>
        <taxon>Eurotatoria</taxon>
        <taxon>Bdelloidea</taxon>
        <taxon>Philodinida</taxon>
        <taxon>Philodinidae</taxon>
        <taxon>Rotaria</taxon>
    </lineage>
</organism>
<evidence type="ECO:0000313" key="4">
    <source>
        <dbReference type="Proteomes" id="UP000681720"/>
    </source>
</evidence>
<evidence type="ECO:0000313" key="3">
    <source>
        <dbReference type="EMBL" id="CAF4355056.1"/>
    </source>
</evidence>
<dbReference type="EMBL" id="CAJOBJ010046944">
    <property type="protein sequence ID" value="CAF4355056.1"/>
    <property type="molecule type" value="Genomic_DNA"/>
</dbReference>
<name>A0A8S2UU46_9BILA</name>
<dbReference type="EMBL" id="CAJOBH010023141">
    <property type="protein sequence ID" value="CAF4233624.1"/>
    <property type="molecule type" value="Genomic_DNA"/>
</dbReference>
<reference evidence="3" key="1">
    <citation type="submission" date="2021-02" db="EMBL/GenBank/DDBJ databases">
        <authorList>
            <person name="Nowell W R."/>
        </authorList>
    </citation>
    <scope>NUCLEOTIDE SEQUENCE</scope>
</reference>
<dbReference type="EMBL" id="CAJOBI010043345">
    <property type="protein sequence ID" value="CAF4335378.1"/>
    <property type="molecule type" value="Genomic_DNA"/>
</dbReference>
<evidence type="ECO:0000313" key="1">
    <source>
        <dbReference type="EMBL" id="CAF4233624.1"/>
    </source>
</evidence>
<dbReference type="Proteomes" id="UP000676336">
    <property type="component" value="Unassembled WGS sequence"/>
</dbReference>
<protein>
    <submittedName>
        <fullName evidence="3">Uncharacterized protein</fullName>
    </submittedName>
</protein>
<proteinExistence type="predicted"/>
<comment type="caution">
    <text evidence="3">The sequence shown here is derived from an EMBL/GenBank/DDBJ whole genome shotgun (WGS) entry which is preliminary data.</text>
</comment>
<evidence type="ECO:0000313" key="2">
    <source>
        <dbReference type="EMBL" id="CAF4335378.1"/>
    </source>
</evidence>
<gene>
    <name evidence="1" type="ORF">BYL167_LOCUS24883</name>
    <name evidence="3" type="ORF">GIL414_LOCUS28142</name>
    <name evidence="2" type="ORF">SMN809_LOCUS27566</name>
</gene>
<dbReference type="Proteomes" id="UP000681967">
    <property type="component" value="Unassembled WGS sequence"/>
</dbReference>
<accession>A0A8S2UU46</accession>
<dbReference type="Proteomes" id="UP000681720">
    <property type="component" value="Unassembled WGS sequence"/>
</dbReference>